<evidence type="ECO:0000313" key="2">
    <source>
        <dbReference type="Proteomes" id="UP000002945"/>
    </source>
</evidence>
<sequence>MVYGLFKVTVANNSAYKLDIIRTNHTQSYAILHNGTFPICFIANFGATKQQQERTKQHRR</sequence>
<evidence type="ECO:0000313" key="1">
    <source>
        <dbReference type="EMBL" id="EDP97312.1"/>
    </source>
</evidence>
<dbReference type="STRING" id="391587.KAOT1_19157"/>
<dbReference type="HOGENOM" id="CLU_2935544_0_0_10"/>
<dbReference type="EMBL" id="ABIB01000002">
    <property type="protein sequence ID" value="EDP97312.1"/>
    <property type="molecule type" value="Genomic_DNA"/>
</dbReference>
<keyword evidence="2" id="KW-1185">Reference proteome</keyword>
<organism evidence="1 2">
    <name type="scientific">Kordia algicida OT-1</name>
    <dbReference type="NCBI Taxonomy" id="391587"/>
    <lineage>
        <taxon>Bacteria</taxon>
        <taxon>Pseudomonadati</taxon>
        <taxon>Bacteroidota</taxon>
        <taxon>Flavobacteriia</taxon>
        <taxon>Flavobacteriales</taxon>
        <taxon>Flavobacteriaceae</taxon>
        <taxon>Kordia</taxon>
    </lineage>
</organism>
<name>A9DNY4_9FLAO</name>
<dbReference type="Proteomes" id="UP000002945">
    <property type="component" value="Unassembled WGS sequence"/>
</dbReference>
<accession>A9DNY4</accession>
<proteinExistence type="predicted"/>
<gene>
    <name evidence="1" type="ORF">KAOT1_19157</name>
</gene>
<dbReference type="AlphaFoldDB" id="A9DNY4"/>
<protein>
    <submittedName>
        <fullName evidence="1">Uncharacterized protein</fullName>
    </submittedName>
</protein>
<reference evidence="1 2" key="1">
    <citation type="journal article" date="2011" name="J. Bacteriol.">
        <title>Genome sequence of the algicidal bacterium Kordia algicida OT-1.</title>
        <authorList>
            <person name="Lee H.S."/>
            <person name="Kang S.G."/>
            <person name="Kwon K.K."/>
            <person name="Lee J.H."/>
            <person name="Kim S.J."/>
        </authorList>
    </citation>
    <scope>NUCLEOTIDE SEQUENCE [LARGE SCALE GENOMIC DNA]</scope>
    <source>
        <strain evidence="1 2">OT-1</strain>
    </source>
</reference>
<comment type="caution">
    <text evidence="1">The sequence shown here is derived from an EMBL/GenBank/DDBJ whole genome shotgun (WGS) entry which is preliminary data.</text>
</comment>